<dbReference type="AlphaFoldDB" id="A0A163Y087"/>
<keyword evidence="2" id="KW-0732">Signal</keyword>
<dbReference type="Proteomes" id="UP000076574">
    <property type="component" value="Unassembled WGS sequence"/>
</dbReference>
<dbReference type="PANTHER" id="PTHR42928">
    <property type="entry name" value="TRICARBOXYLATE-BINDING PROTEIN"/>
    <property type="match status" value="1"/>
</dbReference>
<comment type="caution">
    <text evidence="3">The sequence shown here is derived from an EMBL/GenBank/DDBJ whole genome shotgun (WGS) entry which is preliminary data.</text>
</comment>
<proteinExistence type="inferred from homology"/>
<evidence type="ECO:0000256" key="2">
    <source>
        <dbReference type="SAM" id="SignalP"/>
    </source>
</evidence>
<keyword evidence="4" id="KW-1185">Reference proteome</keyword>
<evidence type="ECO:0000256" key="1">
    <source>
        <dbReference type="ARBA" id="ARBA00006987"/>
    </source>
</evidence>
<accession>A0A163Y087</accession>
<comment type="similarity">
    <text evidence="1">Belongs to the UPF0065 (bug) family.</text>
</comment>
<dbReference type="Pfam" id="PF03401">
    <property type="entry name" value="TctC"/>
    <property type="match status" value="1"/>
</dbReference>
<organism evidence="3 4">
    <name type="scientific">Tardiphaga robiniae</name>
    <dbReference type="NCBI Taxonomy" id="943830"/>
    <lineage>
        <taxon>Bacteria</taxon>
        <taxon>Pseudomonadati</taxon>
        <taxon>Pseudomonadota</taxon>
        <taxon>Alphaproteobacteria</taxon>
        <taxon>Hyphomicrobiales</taxon>
        <taxon>Nitrobacteraceae</taxon>
        <taxon>Tardiphaga</taxon>
    </lineage>
</organism>
<reference evidence="3 4" key="1">
    <citation type="submission" date="2016-03" db="EMBL/GenBank/DDBJ databases">
        <title>Microsymbionts genomes from the relict species Vavilovia formosa (Stev.) Fed.</title>
        <authorList>
            <person name="Kopat V."/>
            <person name="Chirak E."/>
            <person name="Kimeklis A."/>
            <person name="Andronov E."/>
        </authorList>
    </citation>
    <scope>NUCLEOTIDE SEQUENCE [LARGE SCALE GENOMIC DNA]</scope>
    <source>
        <strain evidence="3 4">Vaf07</strain>
    </source>
</reference>
<dbReference type="Gene3D" id="3.40.190.150">
    <property type="entry name" value="Bordetella uptake gene, domain 1"/>
    <property type="match status" value="1"/>
</dbReference>
<evidence type="ECO:0000313" key="3">
    <source>
        <dbReference type="EMBL" id="KZD21627.1"/>
    </source>
</evidence>
<sequence length="326" mass="34171">MKSFVRAVSVIAVMAACTGSAETAFAQSWPNRPIRMVVPYTPGGYTDLMARLVSEKMSAALGQPIVIENKPGANAAIGTDAVAKAAPDGYTFGTVIAAHSVNPTLNPKLPYDAMKDFTYVSLTSVAPLILIATPSLPAKDMKEFIALAKAKPGSLNFASSGIGSAAHLTMEMLKSREGINLQHIPYKGTSGALQDTVGGQINVMFDVIGPLMSQVKSGNAKALAVAAKERVPAAGDVPTMAEAGVPDFVSGTWSGIIAPAGTPKEIVDRVAAEAKKALTDPDLKKKLDDQGIVPMGTTPDEFRAFVTDEIARWKKVITDAGIKMEQ</sequence>
<dbReference type="SUPFAM" id="SSF53850">
    <property type="entry name" value="Periplasmic binding protein-like II"/>
    <property type="match status" value="1"/>
</dbReference>
<dbReference type="CDD" id="cd13578">
    <property type="entry name" value="PBP2_Bug27"/>
    <property type="match status" value="1"/>
</dbReference>
<gene>
    <name evidence="3" type="ORF">A4A58_14505</name>
</gene>
<dbReference type="PIRSF" id="PIRSF017082">
    <property type="entry name" value="YflP"/>
    <property type="match status" value="1"/>
</dbReference>
<dbReference type="RefSeq" id="WP_068736941.1">
    <property type="nucleotide sequence ID" value="NZ_LVYV01000045.1"/>
</dbReference>
<protein>
    <submittedName>
        <fullName evidence="3">MFS transporter</fullName>
    </submittedName>
</protein>
<dbReference type="InterPro" id="IPR042100">
    <property type="entry name" value="Bug_dom1"/>
</dbReference>
<dbReference type="Gene3D" id="3.40.190.10">
    <property type="entry name" value="Periplasmic binding protein-like II"/>
    <property type="match status" value="1"/>
</dbReference>
<dbReference type="InterPro" id="IPR005064">
    <property type="entry name" value="BUG"/>
</dbReference>
<feature type="chain" id="PRO_5007847747" evidence="2">
    <location>
        <begin position="27"/>
        <end position="326"/>
    </location>
</feature>
<dbReference type="OrthoDB" id="7250553at2"/>
<dbReference type="STRING" id="943830.A4A58_14505"/>
<dbReference type="PROSITE" id="PS51257">
    <property type="entry name" value="PROKAR_LIPOPROTEIN"/>
    <property type="match status" value="1"/>
</dbReference>
<dbReference type="EMBL" id="LVYV01000045">
    <property type="protein sequence ID" value="KZD21627.1"/>
    <property type="molecule type" value="Genomic_DNA"/>
</dbReference>
<feature type="signal peptide" evidence="2">
    <location>
        <begin position="1"/>
        <end position="26"/>
    </location>
</feature>
<evidence type="ECO:0000313" key="4">
    <source>
        <dbReference type="Proteomes" id="UP000076574"/>
    </source>
</evidence>
<name>A0A163Y087_9BRAD</name>
<dbReference type="PANTHER" id="PTHR42928:SF5">
    <property type="entry name" value="BLR1237 PROTEIN"/>
    <property type="match status" value="1"/>
</dbReference>